<evidence type="ECO:0000313" key="1">
    <source>
        <dbReference type="EMBL" id="GAA5112575.1"/>
    </source>
</evidence>
<organism evidence="1 2">
    <name type="scientific">Bartonella jaculi</name>
    <dbReference type="NCBI Taxonomy" id="686226"/>
    <lineage>
        <taxon>Bacteria</taxon>
        <taxon>Pseudomonadati</taxon>
        <taxon>Pseudomonadota</taxon>
        <taxon>Alphaproteobacteria</taxon>
        <taxon>Hyphomicrobiales</taxon>
        <taxon>Bartonellaceae</taxon>
        <taxon>Bartonella</taxon>
    </lineage>
</organism>
<name>A0ABP9NEX3_9HYPH</name>
<sequence>MCLNILIMEAVVNKPVFINSDEILLVMCENEVQNLAQAGPFYEEKDIIDFINEADNAVQILRVEPKTNRCEDISEDIAEFYIKEHEQKCFDGKIPHDFVKHSTAYSSFLDAIEQQRYEDENYGTYEEQNRLSLSDVIPNYPHYTRRF</sequence>
<accession>A0ABP9NEX3</accession>
<comment type="caution">
    <text evidence="1">The sequence shown here is derived from an EMBL/GenBank/DDBJ whole genome shotgun (WGS) entry which is preliminary data.</text>
</comment>
<protein>
    <submittedName>
        <fullName evidence="1">Uncharacterized protein</fullName>
    </submittedName>
</protein>
<reference evidence="2" key="1">
    <citation type="journal article" date="2019" name="Int. J. Syst. Evol. Microbiol.">
        <title>The Global Catalogue of Microorganisms (GCM) 10K type strain sequencing project: providing services to taxonomists for standard genome sequencing and annotation.</title>
        <authorList>
            <consortium name="The Broad Institute Genomics Platform"/>
            <consortium name="The Broad Institute Genome Sequencing Center for Infectious Disease"/>
            <person name="Wu L."/>
            <person name="Ma J."/>
        </authorList>
    </citation>
    <scope>NUCLEOTIDE SEQUENCE [LARGE SCALE GENOMIC DNA]</scope>
    <source>
        <strain evidence="2">JCM 17712</strain>
    </source>
</reference>
<evidence type="ECO:0000313" key="2">
    <source>
        <dbReference type="Proteomes" id="UP001500864"/>
    </source>
</evidence>
<proteinExistence type="predicted"/>
<keyword evidence="2" id="KW-1185">Reference proteome</keyword>
<dbReference type="EMBL" id="BAABIZ010000063">
    <property type="protein sequence ID" value="GAA5112575.1"/>
    <property type="molecule type" value="Genomic_DNA"/>
</dbReference>
<gene>
    <name evidence="1" type="ORF">GCM10023261_17050</name>
</gene>
<dbReference type="Proteomes" id="UP001500864">
    <property type="component" value="Unassembled WGS sequence"/>
</dbReference>